<name>A0A835YK12_9STRA</name>
<protein>
    <submittedName>
        <fullName evidence="1">Uncharacterized protein</fullName>
    </submittedName>
</protein>
<dbReference type="InterPro" id="IPR010865">
    <property type="entry name" value="DUF1499"/>
</dbReference>
<dbReference type="PANTHER" id="PTHR34801:SF6">
    <property type="entry name" value="SLL1620 PROTEIN"/>
    <property type="match status" value="1"/>
</dbReference>
<dbReference type="OrthoDB" id="200029at2759"/>
<keyword evidence="2" id="KW-1185">Reference proteome</keyword>
<dbReference type="PANTHER" id="PTHR34801">
    <property type="entry name" value="EXPRESSED PROTEIN"/>
    <property type="match status" value="1"/>
</dbReference>
<comment type="caution">
    <text evidence="1">The sequence shown here is derived from an EMBL/GenBank/DDBJ whole genome shotgun (WGS) entry which is preliminary data.</text>
</comment>
<gene>
    <name evidence="1" type="ORF">JKP88DRAFT_155378</name>
</gene>
<dbReference type="Pfam" id="PF07386">
    <property type="entry name" value="DUF1499"/>
    <property type="match status" value="1"/>
</dbReference>
<sequence>GTSGCATISNPSATTVTCTRVGLARDGRLPPCRSSENCVSSSSVRSPAKFSAPWNYATETSDAKVAFNKLLDVIPLQIKDANLVDVNDDNLYILAEFPAKVPPGSVDVVEFLLRPADNVCSFRSATRDSVFVYPLQQPVSDRGSNRDRLEAIRNQLGWAAL</sequence>
<evidence type="ECO:0000313" key="1">
    <source>
        <dbReference type="EMBL" id="KAG5176031.1"/>
    </source>
</evidence>
<dbReference type="Proteomes" id="UP000664859">
    <property type="component" value="Unassembled WGS sequence"/>
</dbReference>
<evidence type="ECO:0000313" key="2">
    <source>
        <dbReference type="Proteomes" id="UP000664859"/>
    </source>
</evidence>
<accession>A0A835YK12</accession>
<proteinExistence type="predicted"/>
<feature type="non-terminal residue" evidence="1">
    <location>
        <position position="1"/>
    </location>
</feature>
<reference evidence="1" key="1">
    <citation type="submission" date="2021-02" db="EMBL/GenBank/DDBJ databases">
        <title>First Annotated Genome of the Yellow-green Alga Tribonema minus.</title>
        <authorList>
            <person name="Mahan K.M."/>
        </authorList>
    </citation>
    <scope>NUCLEOTIDE SEQUENCE</scope>
    <source>
        <strain evidence="1">UTEX B ZZ1240</strain>
    </source>
</reference>
<dbReference type="EMBL" id="JAFCMP010000542">
    <property type="protein sequence ID" value="KAG5176031.1"/>
    <property type="molecule type" value="Genomic_DNA"/>
</dbReference>
<dbReference type="AlphaFoldDB" id="A0A835YK12"/>
<feature type="non-terminal residue" evidence="1">
    <location>
        <position position="161"/>
    </location>
</feature>
<organism evidence="1 2">
    <name type="scientific">Tribonema minus</name>
    <dbReference type="NCBI Taxonomy" id="303371"/>
    <lineage>
        <taxon>Eukaryota</taxon>
        <taxon>Sar</taxon>
        <taxon>Stramenopiles</taxon>
        <taxon>Ochrophyta</taxon>
        <taxon>PX clade</taxon>
        <taxon>Xanthophyceae</taxon>
        <taxon>Tribonematales</taxon>
        <taxon>Tribonemataceae</taxon>
        <taxon>Tribonema</taxon>
    </lineage>
</organism>